<dbReference type="GO" id="GO:0005524">
    <property type="term" value="F:ATP binding"/>
    <property type="evidence" value="ECO:0007669"/>
    <property type="project" value="UniProtKB-KW"/>
</dbReference>
<dbReference type="Gene3D" id="1.20.5.1930">
    <property type="match status" value="1"/>
</dbReference>
<sequence>MKKKLVFPLIAAADLAVDAVVMAVVTAVLFTLITVGASLIVVLGIGLVMIALCIPIVRGVAFEERRRAAGVYSINIPEVLRVRSRSTSGWRWLHQLWVDLTQAWFWRAVAFILVSAILAFIAGVTSLALVGAGFAFGMTSNRQGTPLRVLTQFFGIDSFPLWLGATLGILSVLLAIGIVIGYGLLDRLLVPLLLGPTRADLLRADVSELAEARESAVSAAAGDRMRVERDLHDGVQPRLVSVAMTLGMAKNKFDSEPEKARELIGLAHSETKNAITELRQLARGIHPAVLTDRGLDAALSALAARCTVPSTISVELPGRATPEVEAVVYFSVAEALTNVDKHSTASRCSVQVYRVGDRVAAVVTDDGVGGACVRDGLAASGLAGIRDRVQAAGGEFRLASPEGGPTTLTVQVPWRTPEETTEVL</sequence>
<dbReference type="SUPFAM" id="SSF55874">
    <property type="entry name" value="ATPase domain of HSP90 chaperone/DNA topoisomerase II/histidine kinase"/>
    <property type="match status" value="1"/>
</dbReference>
<keyword evidence="4" id="KW-0808">Transferase</keyword>
<dbReference type="PANTHER" id="PTHR24421:SF10">
    <property type="entry name" value="NITRATE_NITRITE SENSOR PROTEIN NARQ"/>
    <property type="match status" value="1"/>
</dbReference>
<evidence type="ECO:0000313" key="13">
    <source>
        <dbReference type="Proteomes" id="UP000318331"/>
    </source>
</evidence>
<name>A0A543I4X2_9MICO</name>
<accession>A0A543I4X2</accession>
<feature type="transmembrane region" description="Helical" evidence="9">
    <location>
        <begin position="159"/>
        <end position="185"/>
    </location>
</feature>
<dbReference type="Gene3D" id="3.30.565.10">
    <property type="entry name" value="Histidine kinase-like ATPase, C-terminal domain"/>
    <property type="match status" value="1"/>
</dbReference>
<comment type="caution">
    <text evidence="12">The sequence shown here is derived from an EMBL/GenBank/DDBJ whole genome shotgun (WGS) entry which is preliminary data.</text>
</comment>
<dbReference type="Pfam" id="PF13796">
    <property type="entry name" value="Sensor"/>
    <property type="match status" value="1"/>
</dbReference>
<evidence type="ECO:0000256" key="4">
    <source>
        <dbReference type="ARBA" id="ARBA00022679"/>
    </source>
</evidence>
<keyword evidence="13" id="KW-1185">Reference proteome</keyword>
<evidence type="ECO:0000259" key="10">
    <source>
        <dbReference type="Pfam" id="PF07730"/>
    </source>
</evidence>
<evidence type="ECO:0000256" key="8">
    <source>
        <dbReference type="ARBA" id="ARBA00023012"/>
    </source>
</evidence>
<dbReference type="Pfam" id="PF07730">
    <property type="entry name" value="HisKA_3"/>
    <property type="match status" value="1"/>
</dbReference>
<keyword evidence="8" id="KW-0902">Two-component regulatory system</keyword>
<keyword evidence="9" id="KW-1133">Transmembrane helix</keyword>
<dbReference type="CDD" id="cd16917">
    <property type="entry name" value="HATPase_UhpB-NarQ-NarX-like"/>
    <property type="match status" value="1"/>
</dbReference>
<feature type="domain" description="Signal transduction histidine kinase subgroup 3 dimerisation and phosphoacceptor" evidence="10">
    <location>
        <begin position="224"/>
        <end position="290"/>
    </location>
</feature>
<feature type="domain" description="Putative sensor" evidence="11">
    <location>
        <begin position="19"/>
        <end position="194"/>
    </location>
</feature>
<gene>
    <name evidence="12" type="ORF">FB466_0453</name>
</gene>
<dbReference type="InterPro" id="IPR011712">
    <property type="entry name" value="Sig_transdc_His_kin_sub3_dim/P"/>
</dbReference>
<evidence type="ECO:0000256" key="6">
    <source>
        <dbReference type="ARBA" id="ARBA00022777"/>
    </source>
</evidence>
<dbReference type="InterPro" id="IPR036890">
    <property type="entry name" value="HATPase_C_sf"/>
</dbReference>
<evidence type="ECO:0000256" key="2">
    <source>
        <dbReference type="ARBA" id="ARBA00012438"/>
    </source>
</evidence>
<reference evidence="12 13" key="1">
    <citation type="submission" date="2019-06" db="EMBL/GenBank/DDBJ databases">
        <title>Sequencing the genomes of 1000 actinobacteria strains.</title>
        <authorList>
            <person name="Klenk H.-P."/>
        </authorList>
    </citation>
    <scope>NUCLEOTIDE SEQUENCE [LARGE SCALE GENOMIC DNA]</scope>
    <source>
        <strain evidence="12 13">DSM 18031</strain>
    </source>
</reference>
<dbReference type="GO" id="GO:0046983">
    <property type="term" value="F:protein dimerization activity"/>
    <property type="evidence" value="ECO:0007669"/>
    <property type="project" value="InterPro"/>
</dbReference>
<evidence type="ECO:0000256" key="7">
    <source>
        <dbReference type="ARBA" id="ARBA00022840"/>
    </source>
</evidence>
<dbReference type="Proteomes" id="UP000318331">
    <property type="component" value="Unassembled WGS sequence"/>
</dbReference>
<keyword evidence="3" id="KW-0597">Phosphoprotein</keyword>
<dbReference type="PANTHER" id="PTHR24421">
    <property type="entry name" value="NITRATE/NITRITE SENSOR PROTEIN NARX-RELATED"/>
    <property type="match status" value="1"/>
</dbReference>
<evidence type="ECO:0000256" key="3">
    <source>
        <dbReference type="ARBA" id="ARBA00022553"/>
    </source>
</evidence>
<dbReference type="OrthoDB" id="5242012at2"/>
<proteinExistence type="predicted"/>
<keyword evidence="7" id="KW-0067">ATP-binding</keyword>
<dbReference type="EC" id="2.7.13.3" evidence="2"/>
<evidence type="ECO:0000256" key="5">
    <source>
        <dbReference type="ARBA" id="ARBA00022741"/>
    </source>
</evidence>
<dbReference type="InterPro" id="IPR050482">
    <property type="entry name" value="Sensor_HK_TwoCompSys"/>
</dbReference>
<keyword evidence="6 12" id="KW-0418">Kinase</keyword>
<dbReference type="GO" id="GO:0016020">
    <property type="term" value="C:membrane"/>
    <property type="evidence" value="ECO:0007669"/>
    <property type="project" value="InterPro"/>
</dbReference>
<keyword evidence="9" id="KW-0812">Transmembrane</keyword>
<dbReference type="AlphaFoldDB" id="A0A543I4X2"/>
<evidence type="ECO:0000313" key="12">
    <source>
        <dbReference type="EMBL" id="TQM65646.1"/>
    </source>
</evidence>
<feature type="transmembrane region" description="Helical" evidence="9">
    <location>
        <begin position="109"/>
        <end position="139"/>
    </location>
</feature>
<dbReference type="GO" id="GO:0000155">
    <property type="term" value="F:phosphorelay sensor kinase activity"/>
    <property type="evidence" value="ECO:0007669"/>
    <property type="project" value="InterPro"/>
</dbReference>
<evidence type="ECO:0000256" key="9">
    <source>
        <dbReference type="SAM" id="Phobius"/>
    </source>
</evidence>
<dbReference type="InterPro" id="IPR025828">
    <property type="entry name" value="Put_sensor_dom"/>
</dbReference>
<evidence type="ECO:0000256" key="1">
    <source>
        <dbReference type="ARBA" id="ARBA00000085"/>
    </source>
</evidence>
<keyword evidence="5" id="KW-0547">Nucleotide-binding</keyword>
<dbReference type="EMBL" id="VFPN01000001">
    <property type="protein sequence ID" value="TQM65646.1"/>
    <property type="molecule type" value="Genomic_DNA"/>
</dbReference>
<keyword evidence="9" id="KW-0472">Membrane</keyword>
<dbReference type="RefSeq" id="WP_141915488.1">
    <property type="nucleotide sequence ID" value="NZ_BAAAYS010000001.1"/>
</dbReference>
<comment type="catalytic activity">
    <reaction evidence="1">
        <text>ATP + protein L-histidine = ADP + protein N-phospho-L-histidine.</text>
        <dbReference type="EC" id="2.7.13.3"/>
    </reaction>
</comment>
<protein>
    <recommendedName>
        <fullName evidence="2">histidine kinase</fullName>
        <ecNumber evidence="2">2.7.13.3</ecNumber>
    </recommendedName>
</protein>
<feature type="transmembrane region" description="Helical" evidence="9">
    <location>
        <begin position="33"/>
        <end position="57"/>
    </location>
</feature>
<organism evidence="12 13">
    <name type="scientific">Klugiella xanthotipulae</name>
    <dbReference type="NCBI Taxonomy" id="244735"/>
    <lineage>
        <taxon>Bacteria</taxon>
        <taxon>Bacillati</taxon>
        <taxon>Actinomycetota</taxon>
        <taxon>Actinomycetes</taxon>
        <taxon>Micrococcales</taxon>
        <taxon>Microbacteriaceae</taxon>
        <taxon>Klugiella</taxon>
    </lineage>
</organism>
<evidence type="ECO:0000259" key="11">
    <source>
        <dbReference type="Pfam" id="PF13796"/>
    </source>
</evidence>